<evidence type="ECO:0000259" key="1">
    <source>
        <dbReference type="Pfam" id="PF16242"/>
    </source>
</evidence>
<evidence type="ECO:0000313" key="2">
    <source>
        <dbReference type="EMBL" id="AHB48631.1"/>
    </source>
</evidence>
<keyword evidence="3" id="KW-1185">Reference proteome</keyword>
<dbReference type="Pfam" id="PF16242">
    <property type="entry name" value="Pyrid_ox_like"/>
    <property type="match status" value="1"/>
</dbReference>
<dbReference type="OrthoDB" id="1432662at2"/>
<dbReference type="SUPFAM" id="SSF50475">
    <property type="entry name" value="FMN-binding split barrel"/>
    <property type="match status" value="1"/>
</dbReference>
<dbReference type="AlphaFoldDB" id="V5SCK9"/>
<proteinExistence type="predicted"/>
<dbReference type="Gene3D" id="2.30.110.10">
    <property type="entry name" value="Electron Transport, Fmn-binding Protein, Chain A"/>
    <property type="match status" value="1"/>
</dbReference>
<dbReference type="InterPro" id="IPR012349">
    <property type="entry name" value="Split_barrel_FMN-bd"/>
</dbReference>
<evidence type="ECO:0000313" key="3">
    <source>
        <dbReference type="Proteomes" id="UP000018542"/>
    </source>
</evidence>
<sequence length="145" mass="15926">MATTKTLADIADDMQGIDIAMLATKTATGEITSRPMSNNGDVTYDGNSHYFTHDTSRLVAEIGHDPRVTLTFTVEPGLLTGGGTFIAVQGRAEIVREKARFAEHWTPDLDLYFEEGVDTPGLVMLTVRAGHIRYWYGAEQGEFDV</sequence>
<reference evidence="2 3" key="1">
    <citation type="journal article" date="2014" name="Genome Announc.">
        <title>Complete Genome Sequence of Hyphomicrobium nitrativorans Strain NL23, a Denitrifying Bacterium Isolated from Biofilm of a Methanol-Fed Denitrification System Treating Seawater at the Montreal Biodome.</title>
        <authorList>
            <person name="Martineau C."/>
            <person name="Villeneuve C."/>
            <person name="Mauffrey F."/>
            <person name="Villemur R."/>
        </authorList>
    </citation>
    <scope>NUCLEOTIDE SEQUENCE [LARGE SCALE GENOMIC DNA]</scope>
    <source>
        <strain evidence="2">NL23</strain>
    </source>
</reference>
<organism evidence="2 3">
    <name type="scientific">Hyphomicrobium nitrativorans NL23</name>
    <dbReference type="NCBI Taxonomy" id="1029756"/>
    <lineage>
        <taxon>Bacteria</taxon>
        <taxon>Pseudomonadati</taxon>
        <taxon>Pseudomonadota</taxon>
        <taxon>Alphaproteobacteria</taxon>
        <taxon>Hyphomicrobiales</taxon>
        <taxon>Hyphomicrobiaceae</taxon>
        <taxon>Hyphomicrobium</taxon>
    </lineage>
</organism>
<dbReference type="KEGG" id="hni:W911_09900"/>
<gene>
    <name evidence="2" type="ORF">W911_09900</name>
</gene>
<dbReference type="InterPro" id="IPR038725">
    <property type="entry name" value="YdaG_split_barrel_FMN-bd"/>
</dbReference>
<dbReference type="STRING" id="1029756.W911_09900"/>
<dbReference type="EMBL" id="CP006912">
    <property type="protein sequence ID" value="AHB48631.1"/>
    <property type="molecule type" value="Genomic_DNA"/>
</dbReference>
<name>V5SCK9_9HYPH</name>
<dbReference type="InterPro" id="IPR052917">
    <property type="entry name" value="Stress-Dev_Protein"/>
</dbReference>
<feature type="domain" description="General stress protein FMN-binding split barrel" evidence="1">
    <location>
        <begin position="8"/>
        <end position="137"/>
    </location>
</feature>
<dbReference type="Proteomes" id="UP000018542">
    <property type="component" value="Chromosome"/>
</dbReference>
<accession>V5SCK9</accession>
<dbReference type="PANTHER" id="PTHR34818">
    <property type="entry name" value="PROTEIN BLI-3"/>
    <property type="match status" value="1"/>
</dbReference>
<dbReference type="RefSeq" id="WP_023787341.1">
    <property type="nucleotide sequence ID" value="NC_022997.1"/>
</dbReference>
<protein>
    <submittedName>
        <fullName evidence="2">Pyridoxamine 5'-phosphate oxidase</fullName>
    </submittedName>
</protein>
<dbReference type="PANTHER" id="PTHR34818:SF1">
    <property type="entry name" value="PROTEIN BLI-3"/>
    <property type="match status" value="1"/>
</dbReference>
<dbReference type="HOGENOM" id="CLU_091428_1_2_5"/>
<dbReference type="PATRIC" id="fig|1029756.8.peg.2061"/>